<keyword evidence="4 6" id="KW-1133">Transmembrane helix</keyword>
<dbReference type="GO" id="GO:0004930">
    <property type="term" value="F:G protein-coupled receptor activity"/>
    <property type="evidence" value="ECO:0007669"/>
    <property type="project" value="InterPro"/>
</dbReference>
<dbReference type="Gene3D" id="1.20.1070.10">
    <property type="entry name" value="Rhodopsin 7-helix transmembrane proteins"/>
    <property type="match status" value="1"/>
</dbReference>
<keyword evidence="10" id="KW-1185">Reference proteome</keyword>
<name>R7TG25_CAPTE</name>
<feature type="transmembrane region" description="Helical" evidence="6">
    <location>
        <begin position="94"/>
        <end position="119"/>
    </location>
</feature>
<dbReference type="CDD" id="cd00637">
    <property type="entry name" value="7tm_classA_rhodopsin-like"/>
    <property type="match status" value="1"/>
</dbReference>
<dbReference type="STRING" id="283909.R7TG25"/>
<feature type="transmembrane region" description="Helical" evidence="6">
    <location>
        <begin position="140"/>
        <end position="161"/>
    </location>
</feature>
<dbReference type="AlphaFoldDB" id="R7TG25"/>
<dbReference type="EnsemblMetazoa" id="CapteT217095">
    <property type="protein sequence ID" value="CapteP217095"/>
    <property type="gene ID" value="CapteG217095"/>
</dbReference>
<evidence type="ECO:0000256" key="5">
    <source>
        <dbReference type="ARBA" id="ARBA00023136"/>
    </source>
</evidence>
<dbReference type="EMBL" id="KB310122">
    <property type="protein sequence ID" value="ELT92432.1"/>
    <property type="molecule type" value="Genomic_DNA"/>
</dbReference>
<dbReference type="EMBL" id="AMQN01013308">
    <property type="status" value="NOT_ANNOTATED_CDS"/>
    <property type="molecule type" value="Genomic_DNA"/>
</dbReference>
<feature type="transmembrane region" description="Helical" evidence="6">
    <location>
        <begin position="20"/>
        <end position="46"/>
    </location>
</feature>
<dbReference type="SUPFAM" id="SSF81321">
    <property type="entry name" value="Family A G protein-coupled receptor-like"/>
    <property type="match status" value="1"/>
</dbReference>
<dbReference type="HOGENOM" id="CLU_063530_0_0_1"/>
<protein>
    <recommendedName>
        <fullName evidence="7">G-protein coupled receptors family 1 profile domain-containing protein</fullName>
    </recommendedName>
</protein>
<feature type="transmembrane region" description="Helical" evidence="6">
    <location>
        <begin position="194"/>
        <end position="213"/>
    </location>
</feature>
<dbReference type="OrthoDB" id="10044919at2759"/>
<accession>R7TG25</accession>
<dbReference type="GO" id="GO:0005886">
    <property type="term" value="C:plasma membrane"/>
    <property type="evidence" value="ECO:0007669"/>
    <property type="project" value="UniProtKB-SubCell"/>
</dbReference>
<evidence type="ECO:0000313" key="9">
    <source>
        <dbReference type="EnsemblMetazoa" id="CapteP217095"/>
    </source>
</evidence>
<sequence length="335" mass="36471">METTTEASQVPPPSTAVFSVIVSSIVSLECIAAILFNPLTITAVLVCGLAQKSATNMFIASLSVSDFLSGITIFCFQVQRWISILYGVNPALAAISWISATVSAIAFPGSLISALVIGVDRAIATSRPLTYKQLMSQHNAKLILAAQWSLLCCVVVTPAAYKYATLEQEQRNQLIINPPDVYPEGYTTYFTTPLSYVFLISNTLLYAKVFTSFRKAARRINTQGSNDARSRKLTKMAMMVTATLVICWLPLTIISALPPPEPATEAFHVYSGIYESVFILLLLPSYLNNVIYALQHKDYKMAYLKILGCNRGRGSVGCSVATKTTDSGTPYVITS</sequence>
<reference evidence="10" key="1">
    <citation type="submission" date="2012-12" db="EMBL/GenBank/DDBJ databases">
        <authorList>
            <person name="Hellsten U."/>
            <person name="Grimwood J."/>
            <person name="Chapman J.A."/>
            <person name="Shapiro H."/>
            <person name="Aerts A."/>
            <person name="Otillar R.P."/>
            <person name="Terry A.Y."/>
            <person name="Boore J.L."/>
            <person name="Simakov O."/>
            <person name="Marletaz F."/>
            <person name="Cho S.-J."/>
            <person name="Edsinger-Gonzales E."/>
            <person name="Havlak P."/>
            <person name="Kuo D.-H."/>
            <person name="Larsson T."/>
            <person name="Lv J."/>
            <person name="Arendt D."/>
            <person name="Savage R."/>
            <person name="Osoegawa K."/>
            <person name="de Jong P."/>
            <person name="Lindberg D.R."/>
            <person name="Seaver E.C."/>
            <person name="Weisblat D.A."/>
            <person name="Putnam N.H."/>
            <person name="Grigoriev I.V."/>
            <person name="Rokhsar D.S."/>
        </authorList>
    </citation>
    <scope>NUCLEOTIDE SEQUENCE</scope>
    <source>
        <strain evidence="10">I ESC-2004</strain>
    </source>
</reference>
<dbReference type="Proteomes" id="UP000014760">
    <property type="component" value="Unassembled WGS sequence"/>
</dbReference>
<reference evidence="9" key="3">
    <citation type="submission" date="2015-06" db="UniProtKB">
        <authorList>
            <consortium name="EnsemblMetazoa"/>
        </authorList>
    </citation>
    <scope>IDENTIFICATION</scope>
</reference>
<dbReference type="PANTHER" id="PTHR22750">
    <property type="entry name" value="G-PROTEIN COUPLED RECEPTOR"/>
    <property type="match status" value="1"/>
</dbReference>
<organism evidence="8">
    <name type="scientific">Capitella teleta</name>
    <name type="common">Polychaete worm</name>
    <dbReference type="NCBI Taxonomy" id="283909"/>
    <lineage>
        <taxon>Eukaryota</taxon>
        <taxon>Metazoa</taxon>
        <taxon>Spiralia</taxon>
        <taxon>Lophotrochozoa</taxon>
        <taxon>Annelida</taxon>
        <taxon>Polychaeta</taxon>
        <taxon>Sedentaria</taxon>
        <taxon>Scolecida</taxon>
        <taxon>Capitellidae</taxon>
        <taxon>Capitella</taxon>
    </lineage>
</organism>
<feature type="transmembrane region" description="Helical" evidence="6">
    <location>
        <begin position="58"/>
        <end position="82"/>
    </location>
</feature>
<feature type="transmembrane region" description="Helical" evidence="6">
    <location>
        <begin position="277"/>
        <end position="294"/>
    </location>
</feature>
<evidence type="ECO:0000313" key="10">
    <source>
        <dbReference type="Proteomes" id="UP000014760"/>
    </source>
</evidence>
<dbReference type="Pfam" id="PF00001">
    <property type="entry name" value="7tm_1"/>
    <property type="match status" value="1"/>
</dbReference>
<dbReference type="InterPro" id="IPR000276">
    <property type="entry name" value="GPCR_Rhodpsn"/>
</dbReference>
<keyword evidence="3 6" id="KW-0812">Transmembrane</keyword>
<feature type="domain" description="G-protein coupled receptors family 1 profile" evidence="7">
    <location>
        <begin position="36"/>
        <end position="292"/>
    </location>
</feature>
<comment type="subcellular location">
    <subcellularLocation>
        <location evidence="1">Cell membrane</location>
        <topology evidence="1">Multi-pass membrane protein</topology>
    </subcellularLocation>
</comment>
<evidence type="ECO:0000256" key="4">
    <source>
        <dbReference type="ARBA" id="ARBA00022989"/>
    </source>
</evidence>
<reference evidence="8 10" key="2">
    <citation type="journal article" date="2013" name="Nature">
        <title>Insights into bilaterian evolution from three spiralian genomes.</title>
        <authorList>
            <person name="Simakov O."/>
            <person name="Marletaz F."/>
            <person name="Cho S.J."/>
            <person name="Edsinger-Gonzales E."/>
            <person name="Havlak P."/>
            <person name="Hellsten U."/>
            <person name="Kuo D.H."/>
            <person name="Larsson T."/>
            <person name="Lv J."/>
            <person name="Arendt D."/>
            <person name="Savage R."/>
            <person name="Osoegawa K."/>
            <person name="de Jong P."/>
            <person name="Grimwood J."/>
            <person name="Chapman J.A."/>
            <person name="Shapiro H."/>
            <person name="Aerts A."/>
            <person name="Otillar R.P."/>
            <person name="Terry A.Y."/>
            <person name="Boore J.L."/>
            <person name="Grigoriev I.V."/>
            <person name="Lindberg D.R."/>
            <person name="Seaver E.C."/>
            <person name="Weisblat D.A."/>
            <person name="Putnam N.H."/>
            <person name="Rokhsar D.S."/>
        </authorList>
    </citation>
    <scope>NUCLEOTIDE SEQUENCE</scope>
    <source>
        <strain evidence="8 10">I ESC-2004</strain>
    </source>
</reference>
<evidence type="ECO:0000313" key="8">
    <source>
        <dbReference type="EMBL" id="ELT92432.1"/>
    </source>
</evidence>
<evidence type="ECO:0000259" key="7">
    <source>
        <dbReference type="PROSITE" id="PS50262"/>
    </source>
</evidence>
<feature type="transmembrane region" description="Helical" evidence="6">
    <location>
        <begin position="233"/>
        <end position="257"/>
    </location>
</feature>
<evidence type="ECO:0000256" key="3">
    <source>
        <dbReference type="ARBA" id="ARBA00022692"/>
    </source>
</evidence>
<evidence type="ECO:0000256" key="6">
    <source>
        <dbReference type="SAM" id="Phobius"/>
    </source>
</evidence>
<proteinExistence type="predicted"/>
<dbReference type="PRINTS" id="PR00237">
    <property type="entry name" value="GPCRRHODOPSN"/>
</dbReference>
<dbReference type="OMA" id="ILCATHN"/>
<keyword evidence="2" id="KW-1003">Cell membrane</keyword>
<evidence type="ECO:0000256" key="2">
    <source>
        <dbReference type="ARBA" id="ARBA00022475"/>
    </source>
</evidence>
<keyword evidence="5 6" id="KW-0472">Membrane</keyword>
<dbReference type="InterPro" id="IPR017452">
    <property type="entry name" value="GPCR_Rhodpsn_7TM"/>
</dbReference>
<evidence type="ECO:0000256" key="1">
    <source>
        <dbReference type="ARBA" id="ARBA00004651"/>
    </source>
</evidence>
<dbReference type="PROSITE" id="PS50262">
    <property type="entry name" value="G_PROTEIN_RECEP_F1_2"/>
    <property type="match status" value="1"/>
</dbReference>
<gene>
    <name evidence="8" type="ORF">CAPTEDRAFT_217095</name>
</gene>